<feature type="compositionally biased region" description="Basic and acidic residues" evidence="6">
    <location>
        <begin position="1444"/>
        <end position="1456"/>
    </location>
</feature>
<feature type="compositionally biased region" description="Polar residues" evidence="6">
    <location>
        <begin position="1462"/>
        <end position="1473"/>
    </location>
</feature>
<dbReference type="CDD" id="cd10529">
    <property type="entry name" value="SET_SETD5-like"/>
    <property type="match status" value="1"/>
</dbReference>
<keyword evidence="10" id="KW-1185">Reference proteome</keyword>
<organism evidence="9 10">
    <name type="scientific">Pristionchus mayeri</name>
    <dbReference type="NCBI Taxonomy" id="1317129"/>
    <lineage>
        <taxon>Eukaryota</taxon>
        <taxon>Metazoa</taxon>
        <taxon>Ecdysozoa</taxon>
        <taxon>Nematoda</taxon>
        <taxon>Chromadorea</taxon>
        <taxon>Rhabditida</taxon>
        <taxon>Rhabditina</taxon>
        <taxon>Diplogasteromorpha</taxon>
        <taxon>Diplogasteroidea</taxon>
        <taxon>Neodiplogasteridae</taxon>
        <taxon>Pristionchus</taxon>
    </lineage>
</organism>
<reference evidence="10" key="1">
    <citation type="submission" date="2022-10" db="EMBL/GenBank/DDBJ databases">
        <title>Genome assembly of Pristionchus species.</title>
        <authorList>
            <person name="Yoshida K."/>
            <person name="Sommer R.J."/>
        </authorList>
    </citation>
    <scope>NUCLEOTIDE SEQUENCE [LARGE SCALE GENOMIC DNA]</scope>
    <source>
        <strain evidence="10">RS5460</strain>
    </source>
</reference>
<dbReference type="SUPFAM" id="SSF82199">
    <property type="entry name" value="SET domain"/>
    <property type="match status" value="1"/>
</dbReference>
<feature type="region of interest" description="Disordered" evidence="6">
    <location>
        <begin position="1301"/>
        <end position="1374"/>
    </location>
</feature>
<dbReference type="InterPro" id="IPR001214">
    <property type="entry name" value="SET_dom"/>
</dbReference>
<feature type="region of interest" description="Disordered" evidence="6">
    <location>
        <begin position="1529"/>
        <end position="1635"/>
    </location>
</feature>
<feature type="compositionally biased region" description="Polar residues" evidence="6">
    <location>
        <begin position="1409"/>
        <end position="1426"/>
    </location>
</feature>
<feature type="compositionally biased region" description="Basic residues" evidence="6">
    <location>
        <begin position="1002"/>
        <end position="1030"/>
    </location>
</feature>
<dbReference type="GO" id="GO:0008270">
    <property type="term" value="F:zinc ion binding"/>
    <property type="evidence" value="ECO:0007669"/>
    <property type="project" value="UniProtKB-KW"/>
</dbReference>
<dbReference type="Proteomes" id="UP001328107">
    <property type="component" value="Unassembled WGS sequence"/>
</dbReference>
<keyword evidence="4" id="KW-0156">Chromatin regulator</keyword>
<dbReference type="GO" id="GO:0034967">
    <property type="term" value="C:Set3 complex"/>
    <property type="evidence" value="ECO:0007669"/>
    <property type="project" value="TreeGrafter"/>
</dbReference>
<dbReference type="PROSITE" id="PS50016">
    <property type="entry name" value="ZF_PHD_2"/>
    <property type="match status" value="1"/>
</dbReference>
<dbReference type="GO" id="GO:0006325">
    <property type="term" value="P:chromatin organization"/>
    <property type="evidence" value="ECO:0007669"/>
    <property type="project" value="UniProtKB-KW"/>
</dbReference>
<feature type="region of interest" description="Disordered" evidence="6">
    <location>
        <begin position="411"/>
        <end position="457"/>
    </location>
</feature>
<feature type="compositionally biased region" description="Polar residues" evidence="6">
    <location>
        <begin position="973"/>
        <end position="985"/>
    </location>
</feature>
<feature type="compositionally biased region" description="Low complexity" evidence="6">
    <location>
        <begin position="1610"/>
        <end position="1623"/>
    </location>
</feature>
<keyword evidence="2 5" id="KW-0863">Zinc-finger</keyword>
<feature type="compositionally biased region" description="Polar residues" evidence="6">
    <location>
        <begin position="437"/>
        <end position="457"/>
    </location>
</feature>
<feature type="compositionally biased region" description="Basic and acidic residues" evidence="6">
    <location>
        <begin position="724"/>
        <end position="755"/>
    </location>
</feature>
<feature type="compositionally biased region" description="Polar residues" evidence="6">
    <location>
        <begin position="480"/>
        <end position="498"/>
    </location>
</feature>
<feature type="region of interest" description="Disordered" evidence="6">
    <location>
        <begin position="361"/>
        <end position="397"/>
    </location>
</feature>
<dbReference type="SUPFAM" id="SSF57903">
    <property type="entry name" value="FYVE/PHD zinc finger"/>
    <property type="match status" value="1"/>
</dbReference>
<name>A0AAN5CNY8_9BILA</name>
<dbReference type="InterPro" id="IPR001965">
    <property type="entry name" value="Znf_PHD"/>
</dbReference>
<dbReference type="PANTHER" id="PTHR46462">
    <property type="entry name" value="UPSET, ISOFORM A"/>
    <property type="match status" value="1"/>
</dbReference>
<feature type="region of interest" description="Disordered" evidence="6">
    <location>
        <begin position="1395"/>
        <end position="1517"/>
    </location>
</feature>
<dbReference type="InterPro" id="IPR019787">
    <property type="entry name" value="Znf_PHD-finger"/>
</dbReference>
<evidence type="ECO:0000256" key="6">
    <source>
        <dbReference type="SAM" id="MobiDB-lite"/>
    </source>
</evidence>
<feature type="region of interest" description="Disordered" evidence="6">
    <location>
        <begin position="973"/>
        <end position="1284"/>
    </location>
</feature>
<dbReference type="PROSITE" id="PS50280">
    <property type="entry name" value="SET"/>
    <property type="match status" value="1"/>
</dbReference>
<dbReference type="InterPro" id="IPR013083">
    <property type="entry name" value="Znf_RING/FYVE/PHD"/>
</dbReference>
<feature type="compositionally biased region" description="Acidic residues" evidence="6">
    <location>
        <begin position="1037"/>
        <end position="1053"/>
    </location>
</feature>
<proteinExistence type="predicted"/>
<feature type="compositionally biased region" description="Polar residues" evidence="6">
    <location>
        <begin position="1268"/>
        <end position="1279"/>
    </location>
</feature>
<evidence type="ECO:0008006" key="11">
    <source>
        <dbReference type="Google" id="ProtNLM"/>
    </source>
</evidence>
<dbReference type="SMART" id="SM00317">
    <property type="entry name" value="SET"/>
    <property type="match status" value="1"/>
</dbReference>
<feature type="compositionally biased region" description="Basic and acidic residues" evidence="6">
    <location>
        <begin position="610"/>
        <end position="635"/>
    </location>
</feature>
<dbReference type="PANTHER" id="PTHR46462:SF3">
    <property type="entry name" value="UPSET, ISOFORM A"/>
    <property type="match status" value="1"/>
</dbReference>
<sequence>IHMFRDDLHHSYLSKRQNCHALNTVIYYLYTMASQTLNHSDESVPVDHAAVEDHNHGRLPNHQADTAVTEYREVNVDQLSESDFEEMKDSGLPYGDHDYLGSNPNVKCPPETSQFPVMHGVTDQYLNGETSDPCVERPDNRLTSAAAPIPAPGSTMRKPQVSGGTIFRPVKDFAHSGPSQLSVPGKPVAYKNVTQPKKSGRPPRNDVVGNDRLIGRAMVKAGIQTQHGHHLQPHLHHQQTIQTVQDIGLTVRGAAPLVTPARGQKVMPRGRSAALIRRDLPDVGSGFSLVPAQHHSMSPKKVVQQQGTQFRSAQAAEEAHTREMMEAAQNALAPANVTISGHNVMVTTPTQLHPIVLPVHHQQQSAHNLNDGDLPRTPGKGHSYTPISSPQPGVSRRTISESQEINMQLLQEPLRTNSDGLPVTPGGERKAPGRSGTPRSRMSISESTASGSQTVSPQVALAVSPTRQTLLQHRPLHPTPQRQMMHSGQIKSPSGPSTMASAQMQMSSNAPIPSLHHTYNQQPVIQRHLGPSPPGRVYYDGHGGQAAPLIAATGSNTYTPRRRKEKETDDAVEAEVSRNVKTILQAEKTNRLSTTSSHTLSPRNDASDDESTRWDNKEEQSGQERKEAKMSESKRANHKQSKREAKQLSESEKEEGVDWIISCICGQKEDDGEEMVECDKCNLRWEHVDCIFPRTKKAPEGKYYCHVCNPRPTELTPEQARAYQDRVKEQKERHNAAEIQRKLKERVKRKEENSRKSLPLARPPQSKGNMPKQDKFAPPGFRELEKNEYSHSARRLLSLNRSTGGDLEMFNILRSSPRARSLIVQHGVIGVVSLNVISSGDYIVELTGHVCLQRECSTRDLDPGSLNHFTFLIEKEDEKLIIDARKCGNFARHLRRSCKPNAEMEVIMSGTDLHVMIKAKEEIARMVEITIELDADWRTQPRPTQECACNDQSECAIERHFNKNKMDCVESVASSSRRSLPTSATPKGGSPVRRAATEKKKSLSAKKVIAKKGRKKGAIKLPRHSRKSKGRSNSTGDESEEEDDTEKEYEESTADEKEREEREKSEKSSRRGRRNTGSSWEVKEEEKTVVSKTRSTRSRTDSEVKKEEEEVPTKNEKKKSVDNNESESGKWKKEGRQIGVEKETDVKEEPSSPSTQKVKKVKKPWPKMDYSLPSERNKPTREERKAQAFCERMEKEERKSRGPLSRGRTPATPAVAPKKEKQLSSGRGKRKTETEEEAGRGDRVTADASTPLPPPTKKWAEGKKEETTPTAPSSLSSMHSPLREETVAAVAMSVPSAGKKKLLHRYQQGQKEKEKAAAEEAAKKMTSPSVTPTRGKRGMKKEEKGERGAVEALVDMGGRKGKGGLREEMKRHAVQCRQSMATSAFSLEDVKVKEEEVERRGSGAVSLPSAVTTPMESGKSTKNNLTLEEYKKRRQIGGSASGGMKKEGERKEEPKKSFMPSVDSSASVSTTLPHVNLPGLDETVGLDELQRRLYGDTSKKEGSGVGKTESAPKRLSINERLKNEFALPIRSSAPAPAPAPISVVTSPSRSAVGVASAPSPPSLPTGSQLTPTGGRVHKHRLSDARAMNVDPPGLMNECPPPSTHTPARFSSNSSATPSANSSSFVNRTASFRNAK</sequence>
<accession>A0AAN5CNY8</accession>
<evidence type="ECO:0000256" key="2">
    <source>
        <dbReference type="ARBA" id="ARBA00022771"/>
    </source>
</evidence>
<feature type="compositionally biased region" description="Basic and acidic residues" evidence="6">
    <location>
        <begin position="642"/>
        <end position="653"/>
    </location>
</feature>
<feature type="domain" description="SET" evidence="8">
    <location>
        <begin position="808"/>
        <end position="934"/>
    </location>
</feature>
<dbReference type="SMART" id="SM00249">
    <property type="entry name" value="PHD"/>
    <property type="match status" value="1"/>
</dbReference>
<gene>
    <name evidence="9" type="ORF">PMAYCL1PPCAC_18113</name>
</gene>
<feature type="compositionally biased region" description="Polar residues" evidence="6">
    <location>
        <begin position="591"/>
        <end position="604"/>
    </location>
</feature>
<dbReference type="InterPro" id="IPR046341">
    <property type="entry name" value="SET_dom_sf"/>
</dbReference>
<evidence type="ECO:0000256" key="3">
    <source>
        <dbReference type="ARBA" id="ARBA00022833"/>
    </source>
</evidence>
<protein>
    <recommendedName>
        <fullName evidence="11">PHD finger motif containing protein</fullName>
    </recommendedName>
</protein>
<evidence type="ECO:0000256" key="1">
    <source>
        <dbReference type="ARBA" id="ARBA00022723"/>
    </source>
</evidence>
<feature type="compositionally biased region" description="Basic and acidic residues" evidence="6">
    <location>
        <begin position="1310"/>
        <end position="1323"/>
    </location>
</feature>
<dbReference type="Pfam" id="PF00856">
    <property type="entry name" value="SET"/>
    <property type="match status" value="1"/>
</dbReference>
<dbReference type="GO" id="GO:0006355">
    <property type="term" value="P:regulation of DNA-templated transcription"/>
    <property type="evidence" value="ECO:0007669"/>
    <property type="project" value="TreeGrafter"/>
</dbReference>
<feature type="compositionally biased region" description="Basic and acidic residues" evidence="6">
    <location>
        <begin position="1231"/>
        <end position="1245"/>
    </location>
</feature>
<feature type="domain" description="PHD-type" evidence="7">
    <location>
        <begin position="660"/>
        <end position="711"/>
    </location>
</feature>
<feature type="compositionally biased region" description="Low complexity" evidence="6">
    <location>
        <begin position="1529"/>
        <end position="1548"/>
    </location>
</feature>
<dbReference type="Gene3D" id="3.30.40.10">
    <property type="entry name" value="Zinc/RING finger domain, C3HC4 (zinc finger)"/>
    <property type="match status" value="1"/>
</dbReference>
<feature type="compositionally biased region" description="Basic and acidic residues" evidence="6">
    <location>
        <begin position="1175"/>
        <end position="1200"/>
    </location>
</feature>
<evidence type="ECO:0000313" key="10">
    <source>
        <dbReference type="Proteomes" id="UP001328107"/>
    </source>
</evidence>
<dbReference type="Pfam" id="PF00628">
    <property type="entry name" value="PHD"/>
    <property type="match status" value="1"/>
</dbReference>
<feature type="non-terminal residue" evidence="9">
    <location>
        <position position="1"/>
    </location>
</feature>
<comment type="caution">
    <text evidence="9">The sequence shown here is derived from an EMBL/GenBank/DDBJ whole genome shotgun (WGS) entry which is preliminary data.</text>
</comment>
<feature type="region of interest" description="Disordered" evidence="6">
    <location>
        <begin position="724"/>
        <end position="779"/>
    </location>
</feature>
<keyword evidence="1" id="KW-0479">Metal-binding</keyword>
<dbReference type="Gene3D" id="2.170.270.10">
    <property type="entry name" value="SET domain"/>
    <property type="match status" value="1"/>
</dbReference>
<dbReference type="EMBL" id="BTRK01000004">
    <property type="protein sequence ID" value="GMR47918.1"/>
    <property type="molecule type" value="Genomic_DNA"/>
</dbReference>
<keyword evidence="3" id="KW-0862">Zinc</keyword>
<feature type="compositionally biased region" description="Polar residues" evidence="6">
    <location>
        <begin position="1624"/>
        <end position="1635"/>
    </location>
</feature>
<feature type="region of interest" description="Disordered" evidence="6">
    <location>
        <begin position="548"/>
        <end position="653"/>
    </location>
</feature>
<evidence type="ECO:0000256" key="5">
    <source>
        <dbReference type="PROSITE-ProRule" id="PRU00146"/>
    </source>
</evidence>
<feature type="compositionally biased region" description="Basic and acidic residues" evidence="6">
    <location>
        <begin position="1098"/>
        <end position="1150"/>
    </location>
</feature>
<dbReference type="GO" id="GO:0070210">
    <property type="term" value="C:Rpd3L-Expanded complex"/>
    <property type="evidence" value="ECO:0007669"/>
    <property type="project" value="TreeGrafter"/>
</dbReference>
<feature type="region of interest" description="Disordered" evidence="6">
    <location>
        <begin position="477"/>
        <end position="501"/>
    </location>
</feature>
<feature type="compositionally biased region" description="Basic and acidic residues" evidence="6">
    <location>
        <begin position="1258"/>
        <end position="1267"/>
    </location>
</feature>
<evidence type="ECO:0000256" key="4">
    <source>
        <dbReference type="ARBA" id="ARBA00022853"/>
    </source>
</evidence>
<feature type="compositionally biased region" description="Basic and acidic residues" evidence="6">
    <location>
        <begin position="1488"/>
        <end position="1502"/>
    </location>
</feature>
<dbReference type="InterPro" id="IPR011011">
    <property type="entry name" value="Znf_FYVE_PHD"/>
</dbReference>
<evidence type="ECO:0000259" key="8">
    <source>
        <dbReference type="PROSITE" id="PS50280"/>
    </source>
</evidence>
<evidence type="ECO:0000259" key="7">
    <source>
        <dbReference type="PROSITE" id="PS50016"/>
    </source>
</evidence>
<feature type="compositionally biased region" description="Basic and acidic residues" evidence="6">
    <location>
        <begin position="1054"/>
        <end position="1069"/>
    </location>
</feature>
<evidence type="ECO:0000313" key="9">
    <source>
        <dbReference type="EMBL" id="GMR47918.1"/>
    </source>
</evidence>
<feature type="compositionally biased region" description="Basic and acidic residues" evidence="6">
    <location>
        <begin position="1340"/>
        <end position="1349"/>
    </location>
</feature>